<evidence type="ECO:0000256" key="5">
    <source>
        <dbReference type="ARBA" id="ARBA00023239"/>
    </source>
</evidence>
<dbReference type="InterPro" id="IPR015892">
    <property type="entry name" value="Carbonic_anhydrase_CS"/>
</dbReference>
<evidence type="ECO:0000256" key="2">
    <source>
        <dbReference type="ARBA" id="ARBA00012925"/>
    </source>
</evidence>
<dbReference type="EMBL" id="KB445824">
    <property type="protein sequence ID" value="EMD31094.1"/>
    <property type="molecule type" value="Genomic_DNA"/>
</dbReference>
<dbReference type="OrthoDB" id="10248475at2759"/>
<organism evidence="9 10">
    <name type="scientific">Ceriporiopsis subvermispora (strain B)</name>
    <name type="common">White-rot fungus</name>
    <name type="synonym">Gelatoporia subvermispora</name>
    <dbReference type="NCBI Taxonomy" id="914234"/>
    <lineage>
        <taxon>Eukaryota</taxon>
        <taxon>Fungi</taxon>
        <taxon>Dikarya</taxon>
        <taxon>Basidiomycota</taxon>
        <taxon>Agaricomycotina</taxon>
        <taxon>Agaricomycetes</taxon>
        <taxon>Polyporales</taxon>
        <taxon>Gelatoporiaceae</taxon>
        <taxon>Gelatoporia</taxon>
    </lineage>
</organism>
<name>M2P6Y3_CERS8</name>
<dbReference type="GO" id="GO:0071244">
    <property type="term" value="P:cellular response to carbon dioxide"/>
    <property type="evidence" value="ECO:0007669"/>
    <property type="project" value="TreeGrafter"/>
</dbReference>
<keyword evidence="10" id="KW-1185">Reference proteome</keyword>
<keyword evidence="4 7" id="KW-0862">Zinc</keyword>
<dbReference type="GO" id="GO:0008270">
    <property type="term" value="F:zinc ion binding"/>
    <property type="evidence" value="ECO:0007669"/>
    <property type="project" value="UniProtKB-UniRule"/>
</dbReference>
<dbReference type="Proteomes" id="UP000016930">
    <property type="component" value="Unassembled WGS sequence"/>
</dbReference>
<keyword evidence="5 8" id="KW-0456">Lyase</keyword>
<evidence type="ECO:0000256" key="7">
    <source>
        <dbReference type="PIRSR" id="PIRSR601765-1"/>
    </source>
</evidence>
<comment type="similarity">
    <text evidence="1 8">Belongs to the beta-class carbonic anhydrase family.</text>
</comment>
<sequence length="223" mass="24716">MLNDHILAQLLAQNKHWAAEVEKNDPGFFKQSSIAQHPKVLWIGCADSRVPESVLTASIPGAIFTHRNIANQCHLNDDNILSVLEYAVGTVGVRHIIIVGHTHCGGVAHAWATAHDKVPHEHFANWGDHIPRMLSPETPLSRWLEPLTEVARAKPELSVEELGVANVHAQVMNVTRSKAVQQAWTEGHDLWIHGWEYHLGTGRLQDLHLTAGRETFEGPSAIV</sequence>
<dbReference type="PROSITE" id="PS00705">
    <property type="entry name" value="PROK_CO2_ANHYDRASE_2"/>
    <property type="match status" value="1"/>
</dbReference>
<dbReference type="SMART" id="SM00947">
    <property type="entry name" value="Pro_CA"/>
    <property type="match status" value="1"/>
</dbReference>
<evidence type="ECO:0000256" key="4">
    <source>
        <dbReference type="ARBA" id="ARBA00022833"/>
    </source>
</evidence>
<proteinExistence type="inferred from homology"/>
<feature type="binding site" evidence="7">
    <location>
        <position position="45"/>
    </location>
    <ligand>
        <name>Zn(2+)</name>
        <dbReference type="ChEBI" id="CHEBI:29105"/>
    </ligand>
</feature>
<dbReference type="PANTHER" id="PTHR11002">
    <property type="entry name" value="CARBONIC ANHYDRASE"/>
    <property type="match status" value="1"/>
</dbReference>
<evidence type="ECO:0000313" key="10">
    <source>
        <dbReference type="Proteomes" id="UP000016930"/>
    </source>
</evidence>
<dbReference type="SUPFAM" id="SSF53056">
    <property type="entry name" value="beta-carbonic anhydrase, cab"/>
    <property type="match status" value="1"/>
</dbReference>
<feature type="binding site" evidence="7">
    <location>
        <position position="101"/>
    </location>
    <ligand>
        <name>Zn(2+)</name>
        <dbReference type="ChEBI" id="CHEBI:29105"/>
    </ligand>
</feature>
<accession>M2P6Y3</accession>
<gene>
    <name evidence="9" type="ORF">CERSUDRAFT_120142</name>
</gene>
<feature type="binding site" evidence="7">
    <location>
        <position position="47"/>
    </location>
    <ligand>
        <name>Zn(2+)</name>
        <dbReference type="ChEBI" id="CHEBI:29105"/>
    </ligand>
</feature>
<dbReference type="GO" id="GO:0034599">
    <property type="term" value="P:cellular response to oxidative stress"/>
    <property type="evidence" value="ECO:0007669"/>
    <property type="project" value="TreeGrafter"/>
</dbReference>
<dbReference type="Pfam" id="PF00484">
    <property type="entry name" value="Pro_CA"/>
    <property type="match status" value="1"/>
</dbReference>
<comment type="catalytic activity">
    <reaction evidence="6 8">
        <text>hydrogencarbonate + H(+) = CO2 + H2O</text>
        <dbReference type="Rhea" id="RHEA:10748"/>
        <dbReference type="ChEBI" id="CHEBI:15377"/>
        <dbReference type="ChEBI" id="CHEBI:15378"/>
        <dbReference type="ChEBI" id="CHEBI:16526"/>
        <dbReference type="ChEBI" id="CHEBI:17544"/>
        <dbReference type="EC" id="4.2.1.1"/>
    </reaction>
</comment>
<keyword evidence="3 7" id="KW-0479">Metal-binding</keyword>
<dbReference type="HOGENOM" id="CLU_053879_3_2_1"/>
<evidence type="ECO:0000256" key="1">
    <source>
        <dbReference type="ARBA" id="ARBA00006217"/>
    </source>
</evidence>
<evidence type="ECO:0000256" key="6">
    <source>
        <dbReference type="ARBA" id="ARBA00048348"/>
    </source>
</evidence>
<dbReference type="EC" id="4.2.1.1" evidence="2 8"/>
<dbReference type="CDD" id="cd00883">
    <property type="entry name" value="beta_CA_cladeA"/>
    <property type="match status" value="1"/>
</dbReference>
<dbReference type="AlphaFoldDB" id="M2P6Y3"/>
<dbReference type="GO" id="GO:0015976">
    <property type="term" value="P:carbon utilization"/>
    <property type="evidence" value="ECO:0007669"/>
    <property type="project" value="InterPro"/>
</dbReference>
<comment type="cofactor">
    <cofactor evidence="7">
        <name>Zn(2+)</name>
        <dbReference type="ChEBI" id="CHEBI:29105"/>
    </cofactor>
    <text evidence="7">Binds 1 zinc ion per subunit.</text>
</comment>
<dbReference type="STRING" id="914234.M2P6Y3"/>
<protein>
    <recommendedName>
        <fullName evidence="2 8">Carbonic anhydrase</fullName>
        <ecNumber evidence="2 8">4.2.1.1</ecNumber>
    </recommendedName>
    <alternativeName>
        <fullName evidence="8">Carbonate dehydratase</fullName>
    </alternativeName>
</protein>
<dbReference type="PANTHER" id="PTHR11002:SF76">
    <property type="entry name" value="CARBONIC ANHYDRASE"/>
    <property type="match status" value="1"/>
</dbReference>
<evidence type="ECO:0000256" key="3">
    <source>
        <dbReference type="ARBA" id="ARBA00022723"/>
    </source>
</evidence>
<evidence type="ECO:0000256" key="8">
    <source>
        <dbReference type="RuleBase" id="RU003956"/>
    </source>
</evidence>
<comment type="function">
    <text evidence="8">Reversible hydration of carbon dioxide.</text>
</comment>
<dbReference type="InterPro" id="IPR036874">
    <property type="entry name" value="Carbonic_anhydrase_sf"/>
</dbReference>
<dbReference type="InterPro" id="IPR001765">
    <property type="entry name" value="Carbonic_anhydrase"/>
</dbReference>
<dbReference type="GO" id="GO:0004089">
    <property type="term" value="F:carbonate dehydratase activity"/>
    <property type="evidence" value="ECO:0007669"/>
    <property type="project" value="UniProtKB-UniRule"/>
</dbReference>
<reference evidence="9 10" key="1">
    <citation type="journal article" date="2012" name="Proc. Natl. Acad. Sci. U.S.A.">
        <title>Comparative genomics of Ceriporiopsis subvermispora and Phanerochaete chrysosporium provide insight into selective ligninolysis.</title>
        <authorList>
            <person name="Fernandez-Fueyo E."/>
            <person name="Ruiz-Duenas F.J."/>
            <person name="Ferreira P."/>
            <person name="Floudas D."/>
            <person name="Hibbett D.S."/>
            <person name="Canessa P."/>
            <person name="Larrondo L.F."/>
            <person name="James T.Y."/>
            <person name="Seelenfreund D."/>
            <person name="Lobos S."/>
            <person name="Polanco R."/>
            <person name="Tello M."/>
            <person name="Honda Y."/>
            <person name="Watanabe T."/>
            <person name="Watanabe T."/>
            <person name="Ryu J.S."/>
            <person name="Kubicek C.P."/>
            <person name="Schmoll M."/>
            <person name="Gaskell J."/>
            <person name="Hammel K.E."/>
            <person name="St John F.J."/>
            <person name="Vanden Wymelenberg A."/>
            <person name="Sabat G."/>
            <person name="Splinter BonDurant S."/>
            <person name="Syed K."/>
            <person name="Yadav J.S."/>
            <person name="Doddapaneni H."/>
            <person name="Subramanian V."/>
            <person name="Lavin J.L."/>
            <person name="Oguiza J.A."/>
            <person name="Perez G."/>
            <person name="Pisabarro A.G."/>
            <person name="Ramirez L."/>
            <person name="Santoyo F."/>
            <person name="Master E."/>
            <person name="Coutinho P.M."/>
            <person name="Henrissat B."/>
            <person name="Lombard V."/>
            <person name="Magnuson J.K."/>
            <person name="Kuees U."/>
            <person name="Hori C."/>
            <person name="Igarashi K."/>
            <person name="Samejima M."/>
            <person name="Held B.W."/>
            <person name="Barry K.W."/>
            <person name="LaButti K.M."/>
            <person name="Lapidus A."/>
            <person name="Lindquist E.A."/>
            <person name="Lucas S.M."/>
            <person name="Riley R."/>
            <person name="Salamov A.A."/>
            <person name="Hoffmeister D."/>
            <person name="Schwenk D."/>
            <person name="Hadar Y."/>
            <person name="Yarden O."/>
            <person name="de Vries R.P."/>
            <person name="Wiebenga A."/>
            <person name="Stenlid J."/>
            <person name="Eastwood D."/>
            <person name="Grigoriev I.V."/>
            <person name="Berka R.M."/>
            <person name="Blanchette R.A."/>
            <person name="Kersten P."/>
            <person name="Martinez A.T."/>
            <person name="Vicuna R."/>
            <person name="Cullen D."/>
        </authorList>
    </citation>
    <scope>NUCLEOTIDE SEQUENCE [LARGE SCALE GENOMIC DNA]</scope>
    <source>
        <strain evidence="9 10">B</strain>
    </source>
</reference>
<evidence type="ECO:0000313" key="9">
    <source>
        <dbReference type="EMBL" id="EMD31094.1"/>
    </source>
</evidence>
<feature type="binding site" evidence="7">
    <location>
        <position position="104"/>
    </location>
    <ligand>
        <name>Zn(2+)</name>
        <dbReference type="ChEBI" id="CHEBI:29105"/>
    </ligand>
</feature>
<dbReference type="Gene3D" id="3.40.1050.10">
    <property type="entry name" value="Carbonic anhydrase"/>
    <property type="match status" value="1"/>
</dbReference>